<dbReference type="Proteomes" id="UP000092884">
    <property type="component" value="Chromosome"/>
</dbReference>
<dbReference type="Pfam" id="PF00156">
    <property type="entry name" value="Pribosyltran"/>
    <property type="match status" value="1"/>
</dbReference>
<dbReference type="KEGG" id="het:BBW65_02340"/>
<evidence type="ECO:0000313" key="3">
    <source>
        <dbReference type="EMBL" id="ANV97714.1"/>
    </source>
</evidence>
<comment type="similarity">
    <text evidence="1">Belongs to the ComF/GntX family.</text>
</comment>
<dbReference type="RefSeq" id="WP_066339158.1">
    <property type="nucleotide sequence ID" value="NZ_CP016503.1"/>
</dbReference>
<dbReference type="InterPro" id="IPR051910">
    <property type="entry name" value="ComF/GntX_DNA_util-trans"/>
</dbReference>
<keyword evidence="4" id="KW-1185">Reference proteome</keyword>
<dbReference type="STRING" id="222136.BBW65_02340"/>
<organism evidence="3 4">
    <name type="scientific">Helicobacter enhydrae</name>
    <dbReference type="NCBI Taxonomy" id="222136"/>
    <lineage>
        <taxon>Bacteria</taxon>
        <taxon>Pseudomonadati</taxon>
        <taxon>Campylobacterota</taxon>
        <taxon>Epsilonproteobacteria</taxon>
        <taxon>Campylobacterales</taxon>
        <taxon>Helicobacteraceae</taxon>
        <taxon>Helicobacter</taxon>
    </lineage>
</organism>
<evidence type="ECO:0000313" key="4">
    <source>
        <dbReference type="Proteomes" id="UP000092884"/>
    </source>
</evidence>
<evidence type="ECO:0000256" key="1">
    <source>
        <dbReference type="ARBA" id="ARBA00008007"/>
    </source>
</evidence>
<reference evidence="4" key="1">
    <citation type="submission" date="2016-07" db="EMBL/GenBank/DDBJ databases">
        <authorList>
            <person name="Florea S."/>
            <person name="Webb J.S."/>
            <person name="Jaromczyk J."/>
            <person name="Schardl C.L."/>
        </authorList>
    </citation>
    <scope>NUCLEOTIDE SEQUENCE [LARGE SCALE GENOMIC DNA]</scope>
    <source>
        <strain evidence="4">MIT 01-6242</strain>
    </source>
</reference>
<dbReference type="CDD" id="cd06223">
    <property type="entry name" value="PRTases_typeI"/>
    <property type="match status" value="1"/>
</dbReference>
<gene>
    <name evidence="3" type="ORF">BBW65_02340</name>
</gene>
<dbReference type="PANTHER" id="PTHR47505:SF1">
    <property type="entry name" value="DNA UTILIZATION PROTEIN YHGH"/>
    <property type="match status" value="1"/>
</dbReference>
<dbReference type="Gene3D" id="3.40.50.2020">
    <property type="match status" value="1"/>
</dbReference>
<dbReference type="PANTHER" id="PTHR47505">
    <property type="entry name" value="DNA UTILIZATION PROTEIN YHGH"/>
    <property type="match status" value="1"/>
</dbReference>
<proteinExistence type="inferred from homology"/>
<evidence type="ECO:0000259" key="2">
    <source>
        <dbReference type="Pfam" id="PF00156"/>
    </source>
</evidence>
<name>A0A1B1U4J0_9HELI</name>
<accession>A0A1B1U4J0</accession>
<dbReference type="EMBL" id="CP016503">
    <property type="protein sequence ID" value="ANV97714.1"/>
    <property type="molecule type" value="Genomic_DNA"/>
</dbReference>
<protein>
    <recommendedName>
        <fullName evidence="2">Phosphoribosyltransferase domain-containing protein</fullName>
    </recommendedName>
</protein>
<dbReference type="SUPFAM" id="SSF53271">
    <property type="entry name" value="PRTase-like"/>
    <property type="match status" value="1"/>
</dbReference>
<dbReference type="AlphaFoldDB" id="A0A1B1U4J0"/>
<dbReference type="InterPro" id="IPR029057">
    <property type="entry name" value="PRTase-like"/>
</dbReference>
<sequence length="188" mass="21395">MKCIVCAKWSFRLICTQCLDQIKITPSTRLVDEMSVYSFYAYSDVELLIHYKYQAVGARIYHILAHKAKDYYLQNISAPLSDVYGVGIDDCVDKGYSHNGVILKAFQEVGICPIYGQLIAKNQIRYAGKTLQYRKDHPKNFQSSVSDKQVVLFDDIITTGTSLKEAKHLLEKQNNQVLFALTLCNARL</sequence>
<dbReference type="OrthoDB" id="5342812at2"/>
<dbReference type="InterPro" id="IPR000836">
    <property type="entry name" value="PRTase_dom"/>
</dbReference>
<feature type="domain" description="Phosphoribosyltransferase" evidence="2">
    <location>
        <begin position="142"/>
        <end position="184"/>
    </location>
</feature>